<reference evidence="1" key="1">
    <citation type="journal article" date="2019" name="bioRxiv">
        <title>The Genome of the Zebra Mussel, Dreissena polymorpha: A Resource for Invasive Species Research.</title>
        <authorList>
            <person name="McCartney M.A."/>
            <person name="Auch B."/>
            <person name="Kono T."/>
            <person name="Mallez S."/>
            <person name="Zhang Y."/>
            <person name="Obille A."/>
            <person name="Becker A."/>
            <person name="Abrahante J.E."/>
            <person name="Garbe J."/>
            <person name="Badalamenti J.P."/>
            <person name="Herman A."/>
            <person name="Mangelson H."/>
            <person name="Liachko I."/>
            <person name="Sullivan S."/>
            <person name="Sone E.D."/>
            <person name="Koren S."/>
            <person name="Silverstein K.A.T."/>
            <person name="Beckman K.B."/>
            <person name="Gohl D.M."/>
        </authorList>
    </citation>
    <scope>NUCLEOTIDE SEQUENCE</scope>
    <source>
        <strain evidence="1">Duluth1</strain>
        <tissue evidence="1">Whole animal</tissue>
    </source>
</reference>
<reference evidence="1" key="2">
    <citation type="submission" date="2020-11" db="EMBL/GenBank/DDBJ databases">
        <authorList>
            <person name="McCartney M.A."/>
            <person name="Auch B."/>
            <person name="Kono T."/>
            <person name="Mallez S."/>
            <person name="Becker A."/>
            <person name="Gohl D.M."/>
            <person name="Silverstein K.A.T."/>
            <person name="Koren S."/>
            <person name="Bechman K.B."/>
            <person name="Herman A."/>
            <person name="Abrahante J.E."/>
            <person name="Garbe J."/>
        </authorList>
    </citation>
    <scope>NUCLEOTIDE SEQUENCE</scope>
    <source>
        <strain evidence="1">Duluth1</strain>
        <tissue evidence="1">Whole animal</tissue>
    </source>
</reference>
<gene>
    <name evidence="1" type="ORF">DPMN_007815</name>
</gene>
<accession>A0A9D4RZ17</accession>
<evidence type="ECO:0000313" key="2">
    <source>
        <dbReference type="Proteomes" id="UP000828390"/>
    </source>
</evidence>
<evidence type="ECO:0000313" key="1">
    <source>
        <dbReference type="EMBL" id="KAH3883847.1"/>
    </source>
</evidence>
<protein>
    <submittedName>
        <fullName evidence="1">Uncharacterized protein</fullName>
    </submittedName>
</protein>
<sequence length="53" mass="5905">MDKIEATTADVDKLLAGLSHHKASGPDEISTRNPKELHFEIAHILSHIFRLSI</sequence>
<name>A0A9D4RZ17_DREPO</name>
<dbReference type="EMBL" id="JAIWYP010000001">
    <property type="protein sequence ID" value="KAH3883847.1"/>
    <property type="molecule type" value="Genomic_DNA"/>
</dbReference>
<proteinExistence type="predicted"/>
<comment type="caution">
    <text evidence="1">The sequence shown here is derived from an EMBL/GenBank/DDBJ whole genome shotgun (WGS) entry which is preliminary data.</text>
</comment>
<dbReference type="Proteomes" id="UP000828390">
    <property type="component" value="Unassembled WGS sequence"/>
</dbReference>
<keyword evidence="2" id="KW-1185">Reference proteome</keyword>
<organism evidence="1 2">
    <name type="scientific">Dreissena polymorpha</name>
    <name type="common">Zebra mussel</name>
    <name type="synonym">Mytilus polymorpha</name>
    <dbReference type="NCBI Taxonomy" id="45954"/>
    <lineage>
        <taxon>Eukaryota</taxon>
        <taxon>Metazoa</taxon>
        <taxon>Spiralia</taxon>
        <taxon>Lophotrochozoa</taxon>
        <taxon>Mollusca</taxon>
        <taxon>Bivalvia</taxon>
        <taxon>Autobranchia</taxon>
        <taxon>Heteroconchia</taxon>
        <taxon>Euheterodonta</taxon>
        <taxon>Imparidentia</taxon>
        <taxon>Neoheterodontei</taxon>
        <taxon>Myida</taxon>
        <taxon>Dreissenoidea</taxon>
        <taxon>Dreissenidae</taxon>
        <taxon>Dreissena</taxon>
    </lineage>
</organism>
<dbReference type="AlphaFoldDB" id="A0A9D4RZ17"/>